<gene>
    <name evidence="5" type="ORF">PM10SUCC1_21380</name>
</gene>
<dbReference type="AlphaFoldDB" id="A0A9W6GMM8"/>
<dbReference type="Gene3D" id="1.10.260.40">
    <property type="entry name" value="lambda repressor-like DNA-binding domains"/>
    <property type="match status" value="1"/>
</dbReference>
<reference evidence="5" key="1">
    <citation type="submission" date="2022-12" db="EMBL/GenBank/DDBJ databases">
        <title>Reference genome sequencing for broad-spectrum identification of bacterial and archaeal isolates by mass spectrometry.</title>
        <authorList>
            <person name="Sekiguchi Y."/>
            <person name="Tourlousse D.M."/>
        </authorList>
    </citation>
    <scope>NUCLEOTIDE SEQUENCE</scope>
    <source>
        <strain evidence="5">10succ1</strain>
    </source>
</reference>
<dbReference type="SUPFAM" id="SSF53822">
    <property type="entry name" value="Periplasmic binding protein-like I"/>
    <property type="match status" value="1"/>
</dbReference>
<comment type="caution">
    <text evidence="5">The sequence shown here is derived from an EMBL/GenBank/DDBJ whole genome shotgun (WGS) entry which is preliminary data.</text>
</comment>
<name>A0A9W6GMM8_9FUSO</name>
<evidence type="ECO:0000256" key="3">
    <source>
        <dbReference type="ARBA" id="ARBA00023163"/>
    </source>
</evidence>
<dbReference type="InterPro" id="IPR025997">
    <property type="entry name" value="SBP_2_dom"/>
</dbReference>
<dbReference type="PROSITE" id="PS50932">
    <property type="entry name" value="HTH_LACI_2"/>
    <property type="match status" value="1"/>
</dbReference>
<proteinExistence type="predicted"/>
<dbReference type="InterPro" id="IPR000843">
    <property type="entry name" value="HTH_LacI"/>
</dbReference>
<feature type="domain" description="HTH lacI-type" evidence="4">
    <location>
        <begin position="1"/>
        <end position="55"/>
    </location>
</feature>
<protein>
    <submittedName>
        <fullName evidence="5">LacI family transcriptional regulator</fullName>
    </submittedName>
</protein>
<evidence type="ECO:0000259" key="4">
    <source>
        <dbReference type="PROSITE" id="PS50932"/>
    </source>
</evidence>
<dbReference type="Gene3D" id="3.40.50.2300">
    <property type="match status" value="2"/>
</dbReference>
<organism evidence="5 6">
    <name type="scientific">Propionigenium maris DSM 9537</name>
    <dbReference type="NCBI Taxonomy" id="1123000"/>
    <lineage>
        <taxon>Bacteria</taxon>
        <taxon>Fusobacteriati</taxon>
        <taxon>Fusobacteriota</taxon>
        <taxon>Fusobacteriia</taxon>
        <taxon>Fusobacteriales</taxon>
        <taxon>Fusobacteriaceae</taxon>
        <taxon>Propionigenium</taxon>
    </lineage>
</organism>
<keyword evidence="6" id="KW-1185">Reference proteome</keyword>
<keyword evidence="3" id="KW-0804">Transcription</keyword>
<dbReference type="GO" id="GO:0003700">
    <property type="term" value="F:DNA-binding transcription factor activity"/>
    <property type="evidence" value="ECO:0007669"/>
    <property type="project" value="TreeGrafter"/>
</dbReference>
<dbReference type="EMBL" id="BSDY01000009">
    <property type="protein sequence ID" value="GLI56624.1"/>
    <property type="molecule type" value="Genomic_DNA"/>
</dbReference>
<dbReference type="PANTHER" id="PTHR30146:SF144">
    <property type="entry name" value="LACI-FAMILY TRANSCRIPTION REGULATOR"/>
    <property type="match status" value="1"/>
</dbReference>
<evidence type="ECO:0000256" key="1">
    <source>
        <dbReference type="ARBA" id="ARBA00023015"/>
    </source>
</evidence>
<evidence type="ECO:0000313" key="5">
    <source>
        <dbReference type="EMBL" id="GLI56624.1"/>
    </source>
</evidence>
<dbReference type="GO" id="GO:0000976">
    <property type="term" value="F:transcription cis-regulatory region binding"/>
    <property type="evidence" value="ECO:0007669"/>
    <property type="project" value="TreeGrafter"/>
</dbReference>
<sequence length="348" mass="40109">MTQKEIAAILGISRATVARALKGDENIKPETRRRVLDLCEEVGYKKNYISSVLANKNQRKKNIYAFLIRSKNENYLNGIVEGLEILQEEITKYNVNLELIVTDIDKPEDQLMKVRTVLKYSDVDGIIIIPLLQDEIEEALEEYSEVHVVTLDKKINDRISFIGSDYKSSGRIVGGIYSKLSREDDRIIVLDSDEDKISSRDYLEGFMEQLNLNRREGVEVSYIEDLNNNLDEIANIEGIREAQYIYTTRHVSKVASFLRDIELEEIKIISNGIDRDTIELLRDDRIVVATKENYFLQGYLAGKVVFNKLSGDRTHIDYKTKSEVVFKENIGQIEANHEKDIFKNFNIL</sequence>
<dbReference type="Pfam" id="PF00356">
    <property type="entry name" value="LacI"/>
    <property type="match status" value="1"/>
</dbReference>
<keyword evidence="1" id="KW-0805">Transcription regulation</keyword>
<evidence type="ECO:0000256" key="2">
    <source>
        <dbReference type="ARBA" id="ARBA00023125"/>
    </source>
</evidence>
<dbReference type="PANTHER" id="PTHR30146">
    <property type="entry name" value="LACI-RELATED TRANSCRIPTIONAL REPRESSOR"/>
    <property type="match status" value="1"/>
</dbReference>
<dbReference type="SUPFAM" id="SSF47413">
    <property type="entry name" value="lambda repressor-like DNA-binding domains"/>
    <property type="match status" value="1"/>
</dbReference>
<dbReference type="RefSeq" id="WP_281835897.1">
    <property type="nucleotide sequence ID" value="NZ_BSDY01000009.1"/>
</dbReference>
<dbReference type="SMART" id="SM00354">
    <property type="entry name" value="HTH_LACI"/>
    <property type="match status" value="1"/>
</dbReference>
<keyword evidence="2" id="KW-0238">DNA-binding</keyword>
<evidence type="ECO:0000313" key="6">
    <source>
        <dbReference type="Proteomes" id="UP001144471"/>
    </source>
</evidence>
<dbReference type="CDD" id="cd01392">
    <property type="entry name" value="HTH_LacI"/>
    <property type="match status" value="1"/>
</dbReference>
<dbReference type="Pfam" id="PF13407">
    <property type="entry name" value="Peripla_BP_4"/>
    <property type="match status" value="1"/>
</dbReference>
<dbReference type="InterPro" id="IPR010982">
    <property type="entry name" value="Lambda_DNA-bd_dom_sf"/>
</dbReference>
<dbReference type="InterPro" id="IPR028082">
    <property type="entry name" value="Peripla_BP_I"/>
</dbReference>
<dbReference type="Proteomes" id="UP001144471">
    <property type="component" value="Unassembled WGS sequence"/>
</dbReference>
<accession>A0A9W6GMM8</accession>